<feature type="compositionally biased region" description="Low complexity" evidence="2">
    <location>
        <begin position="131"/>
        <end position="143"/>
    </location>
</feature>
<comment type="caution">
    <text evidence="4">The sequence shown here is derived from an EMBL/GenBank/DDBJ whole genome shotgun (WGS) entry which is preliminary data.</text>
</comment>
<feature type="transmembrane region" description="Helical" evidence="3">
    <location>
        <begin position="1350"/>
        <end position="1371"/>
    </location>
</feature>
<feature type="transmembrane region" description="Helical" evidence="3">
    <location>
        <begin position="1013"/>
        <end position="1040"/>
    </location>
</feature>
<feature type="transmembrane region" description="Helical" evidence="3">
    <location>
        <begin position="511"/>
        <end position="533"/>
    </location>
</feature>
<dbReference type="Proteomes" id="UP000037460">
    <property type="component" value="Unassembled WGS sequence"/>
</dbReference>
<feature type="transmembrane region" description="Helical" evidence="3">
    <location>
        <begin position="1140"/>
        <end position="1159"/>
    </location>
</feature>
<evidence type="ECO:0000313" key="4">
    <source>
        <dbReference type="EMBL" id="KOO24895.1"/>
    </source>
</evidence>
<evidence type="ECO:0000256" key="1">
    <source>
        <dbReference type="SAM" id="Coils"/>
    </source>
</evidence>
<keyword evidence="3" id="KW-0472">Membrane</keyword>
<feature type="transmembrane region" description="Helical" evidence="3">
    <location>
        <begin position="191"/>
        <end position="211"/>
    </location>
</feature>
<feature type="transmembrane region" description="Helical" evidence="3">
    <location>
        <begin position="1100"/>
        <end position="1128"/>
    </location>
</feature>
<accession>A0A0M0JEL8</accession>
<keyword evidence="3" id="KW-1133">Transmembrane helix</keyword>
<protein>
    <submittedName>
        <fullName evidence="4">Uncharacterized protein</fullName>
    </submittedName>
</protein>
<feature type="coiled-coil region" evidence="1">
    <location>
        <begin position="640"/>
        <end position="691"/>
    </location>
</feature>
<keyword evidence="5" id="KW-1185">Reference proteome</keyword>
<feature type="transmembrane region" description="Helical" evidence="3">
    <location>
        <begin position="1383"/>
        <end position="1402"/>
    </location>
</feature>
<evidence type="ECO:0000313" key="5">
    <source>
        <dbReference type="Proteomes" id="UP000037460"/>
    </source>
</evidence>
<sequence>MQRKATGRGRTSTPQVLPKKDYLELNMLLYKAMVPEWDEEDAKSTAKASWVEDAGAGAKSLTADRFRDSMFELADMHTLHIKSSEIVTFLDTLLERVSEVEFPSVGAPVRRYFASLDTIMCSGVYSPYKATSTSSSPHGPSSPLRQQSRNENRSAHFEAATIDLKAEAKELQQIPMLVTIAQRRRLWRTSLFFLVLMAIVLGIYGAARPWLFESRGSMAYDPAVGLSIEVESCDVELVAGGAARVVVESRSGVDAPLLTPLALHEGSVDGRGASLGPDTRIAISGGGSIRLFDVPAYGAEASLALRQPIGAVCVATDLPPADAVIVENEVGDPWGACPLGDANAVADGTFAAVLGAQYDADGDAHVSASEFLQAAERIACCGPGAPHVCSCAAEARDLGADGSPIEIAIYEQLRAALLGDDANSADAAASSSSMAATAFAVGAQHAEDAAEDEQLRGGLVRVTYEHLGTSRRDRTSPTYYTYAPTAHGAPGSRRRIEYSHPREAGLLRGTIWVAALAGIAFGVILLFVTFWWLRRIQQEASLTTAARHRAVLARHGIDESTIRTQLALDDSLIAGGSGIASLFNGPVRTLLEVFDRSIATSATILVNPLRLKVVDSVGRFMRDQLHEAPVADGEAELARQDAARRRRRQQQFELQRQKEQVYRDAEAFGQVAGASEEWLALERERERLEREEADDKYRLRYRARRPISISEMLSQYELYSIGHGYEMSADADTLQRALTKKHVPVRQVVVRQLRGLKWKNPREPLEVEKLRESDFPVELRESSLFGHMPGYEAERSAELRRRAEREQVLQGAYAASLDAFQSGGAAQLASMDAGEMSKNERLPTRWFVLRRFIWQHCTVEPGALHSHVLLEDWCDPHDEALYRHTRERLTKQQAVEKERQRRALAAEGAGAKLKDGQGASSIAQGASFVDDFQSVQRDDELNRVPKPPPLEHGFRTSLYEYCRAEGLALPDLHGTGWANQLPDGVHFQDERRVRYALGLVWARRLDAHVPINFVWLLCEVAVVLVQMSLFVASPLVLGYYPLDALSMWAALLCVPDDPGYTTAEAHPSSFTSGGANLGQVSCADLAAFAPVQLFLLGDSAVLPLVSALVLECCLASLVGMLRLLFCYVNPPRFEKGRADGLVGLFGLVNLVYQGMSIVFGASLSVHLLLVFSYAGMVLAWHVLATFSYPVRILRQTAALAAFAYVGIGIGHSMLGVQAALRAKLEVAFLEALQPALRTAHRRAQAKLRLRRAAAVGDGSNPLEASQFRALFESLQLPLSTSQKEMLYSQVEMECAYAFERREGRRKKTDGAHEHTHAEVTSVEFFEAWEAMEQSFLQKCVEVAGVSNTKIVVELLGGSVILGALILIIALGAQSFSADKTDEFGAVLQAIVTAFCGLAVVALRPRSTGEISYARGEEDALVRQLITHQLEQAASG</sequence>
<keyword evidence="3" id="KW-0812">Transmembrane</keyword>
<dbReference type="EMBL" id="JWZX01003040">
    <property type="protein sequence ID" value="KOO24895.1"/>
    <property type="molecule type" value="Genomic_DNA"/>
</dbReference>
<keyword evidence="1" id="KW-0175">Coiled coil</keyword>
<feature type="region of interest" description="Disordered" evidence="2">
    <location>
        <begin position="131"/>
        <end position="152"/>
    </location>
</feature>
<feature type="transmembrane region" description="Helical" evidence="3">
    <location>
        <begin position="1165"/>
        <end position="1186"/>
    </location>
</feature>
<name>A0A0M0JEL8_9EUKA</name>
<reference evidence="5" key="1">
    <citation type="journal article" date="2015" name="PLoS Genet.">
        <title>Genome Sequence and Transcriptome Analyses of Chrysochromulina tobin: Metabolic Tools for Enhanced Algal Fitness in the Prominent Order Prymnesiales (Haptophyceae).</title>
        <authorList>
            <person name="Hovde B.T."/>
            <person name="Deodato C.R."/>
            <person name="Hunsperger H.M."/>
            <person name="Ryken S.A."/>
            <person name="Yost W."/>
            <person name="Jha R.K."/>
            <person name="Patterson J."/>
            <person name="Monnat R.J. Jr."/>
            <person name="Barlow S.B."/>
            <person name="Starkenburg S.R."/>
            <person name="Cattolico R.A."/>
        </authorList>
    </citation>
    <scope>NUCLEOTIDE SEQUENCE</scope>
    <source>
        <strain evidence="5">CCMP291</strain>
    </source>
</reference>
<evidence type="ECO:0000256" key="3">
    <source>
        <dbReference type="SAM" id="Phobius"/>
    </source>
</evidence>
<evidence type="ECO:0000256" key="2">
    <source>
        <dbReference type="SAM" id="MobiDB-lite"/>
    </source>
</evidence>
<organism evidence="4 5">
    <name type="scientific">Chrysochromulina tobinii</name>
    <dbReference type="NCBI Taxonomy" id="1460289"/>
    <lineage>
        <taxon>Eukaryota</taxon>
        <taxon>Haptista</taxon>
        <taxon>Haptophyta</taxon>
        <taxon>Prymnesiophyceae</taxon>
        <taxon>Prymnesiales</taxon>
        <taxon>Chrysochromulinaceae</taxon>
        <taxon>Chrysochromulina</taxon>
    </lineage>
</organism>
<dbReference type="OrthoDB" id="439792at2759"/>
<gene>
    <name evidence="4" type="ORF">Ctob_006025</name>
</gene>
<proteinExistence type="predicted"/>